<dbReference type="SMART" id="SM00326">
    <property type="entry name" value="SH3"/>
    <property type="match status" value="1"/>
</dbReference>
<dbReference type="InterPro" id="IPR036964">
    <property type="entry name" value="RASGEF_cat_dom_sf"/>
</dbReference>
<keyword evidence="10" id="KW-1185">Reference proteome</keyword>
<dbReference type="InterPro" id="IPR001452">
    <property type="entry name" value="SH3_domain"/>
</dbReference>
<reference evidence="9" key="1">
    <citation type="journal article" date="2023" name="Mol. Phylogenet. Evol.">
        <title>Genome-scale phylogeny and comparative genomics of the fungal order Sordariales.</title>
        <authorList>
            <person name="Hensen N."/>
            <person name="Bonometti L."/>
            <person name="Westerberg I."/>
            <person name="Brannstrom I.O."/>
            <person name="Guillou S."/>
            <person name="Cros-Aarteil S."/>
            <person name="Calhoun S."/>
            <person name="Haridas S."/>
            <person name="Kuo A."/>
            <person name="Mondo S."/>
            <person name="Pangilinan J."/>
            <person name="Riley R."/>
            <person name="LaButti K."/>
            <person name="Andreopoulos B."/>
            <person name="Lipzen A."/>
            <person name="Chen C."/>
            <person name="Yan M."/>
            <person name="Daum C."/>
            <person name="Ng V."/>
            <person name="Clum A."/>
            <person name="Steindorff A."/>
            <person name="Ohm R.A."/>
            <person name="Martin F."/>
            <person name="Silar P."/>
            <person name="Natvig D.O."/>
            <person name="Lalanne C."/>
            <person name="Gautier V."/>
            <person name="Ament-Velasquez S.L."/>
            <person name="Kruys A."/>
            <person name="Hutchinson M.I."/>
            <person name="Powell A.J."/>
            <person name="Barry K."/>
            <person name="Miller A.N."/>
            <person name="Grigoriev I.V."/>
            <person name="Debuchy R."/>
            <person name="Gladieux P."/>
            <person name="Hiltunen Thoren M."/>
            <person name="Johannesson H."/>
        </authorList>
    </citation>
    <scope>NUCLEOTIDE SEQUENCE</scope>
    <source>
        <strain evidence="9">CBS 315.58</strain>
    </source>
</reference>
<evidence type="ECO:0000256" key="5">
    <source>
        <dbReference type="SAM" id="MobiDB-lite"/>
    </source>
</evidence>
<dbReference type="InterPro" id="IPR000651">
    <property type="entry name" value="Ras-like_Gua-exchang_fac_N"/>
</dbReference>
<dbReference type="PANTHER" id="PTHR23113">
    <property type="entry name" value="GUANINE NUCLEOTIDE EXCHANGE FACTOR"/>
    <property type="match status" value="1"/>
</dbReference>
<keyword evidence="2 3" id="KW-0344">Guanine-nucleotide releasing factor</keyword>
<organism evidence="9 10">
    <name type="scientific">Triangularia verruculosa</name>
    <dbReference type="NCBI Taxonomy" id="2587418"/>
    <lineage>
        <taxon>Eukaryota</taxon>
        <taxon>Fungi</taxon>
        <taxon>Dikarya</taxon>
        <taxon>Ascomycota</taxon>
        <taxon>Pezizomycotina</taxon>
        <taxon>Sordariomycetes</taxon>
        <taxon>Sordariomycetidae</taxon>
        <taxon>Sordariales</taxon>
        <taxon>Podosporaceae</taxon>
        <taxon>Triangularia</taxon>
    </lineage>
</organism>
<dbReference type="GO" id="GO:0005886">
    <property type="term" value="C:plasma membrane"/>
    <property type="evidence" value="ECO:0007669"/>
    <property type="project" value="TreeGrafter"/>
</dbReference>
<evidence type="ECO:0000313" key="10">
    <source>
        <dbReference type="Proteomes" id="UP001303160"/>
    </source>
</evidence>
<dbReference type="CDD" id="cd06224">
    <property type="entry name" value="REM"/>
    <property type="match status" value="1"/>
</dbReference>
<dbReference type="CDD" id="cd00155">
    <property type="entry name" value="RasGEF"/>
    <property type="match status" value="1"/>
</dbReference>
<dbReference type="InterPro" id="IPR001895">
    <property type="entry name" value="RASGEF_cat_dom"/>
</dbReference>
<feature type="compositionally biased region" description="Polar residues" evidence="5">
    <location>
        <begin position="286"/>
        <end position="309"/>
    </location>
</feature>
<dbReference type="GO" id="GO:0005085">
    <property type="term" value="F:guanyl-nucleotide exchange factor activity"/>
    <property type="evidence" value="ECO:0007669"/>
    <property type="project" value="UniProtKB-KW"/>
</dbReference>
<dbReference type="PROSITE" id="PS50009">
    <property type="entry name" value="RASGEF_CAT"/>
    <property type="match status" value="1"/>
</dbReference>
<feature type="domain" description="SH3" evidence="6">
    <location>
        <begin position="332"/>
        <end position="398"/>
    </location>
</feature>
<evidence type="ECO:0000259" key="6">
    <source>
        <dbReference type="PROSITE" id="PS50002"/>
    </source>
</evidence>
<dbReference type="SMART" id="SM00147">
    <property type="entry name" value="RasGEF"/>
    <property type="match status" value="1"/>
</dbReference>
<name>A0AAN6XD55_9PEZI</name>
<dbReference type="PANTHER" id="PTHR23113:SF354">
    <property type="entry name" value="BUD SITE SELECTION PROTEIN 5"/>
    <property type="match status" value="1"/>
</dbReference>
<evidence type="ECO:0000256" key="2">
    <source>
        <dbReference type="ARBA" id="ARBA00022658"/>
    </source>
</evidence>
<evidence type="ECO:0000256" key="3">
    <source>
        <dbReference type="PROSITE-ProRule" id="PRU00168"/>
    </source>
</evidence>
<evidence type="ECO:0000313" key="9">
    <source>
        <dbReference type="EMBL" id="KAK4198116.1"/>
    </source>
</evidence>
<evidence type="ECO:0000256" key="1">
    <source>
        <dbReference type="ARBA" id="ARBA00022443"/>
    </source>
</evidence>
<proteinExistence type="predicted"/>
<dbReference type="GO" id="GO:0007265">
    <property type="term" value="P:Ras protein signal transduction"/>
    <property type="evidence" value="ECO:0007669"/>
    <property type="project" value="TreeGrafter"/>
</dbReference>
<dbReference type="Pfam" id="PF00617">
    <property type="entry name" value="RasGEF"/>
    <property type="match status" value="1"/>
</dbReference>
<dbReference type="Pfam" id="PF00618">
    <property type="entry name" value="RasGEF_N"/>
    <property type="match status" value="1"/>
</dbReference>
<comment type="caution">
    <text evidence="9">The sequence shown here is derived from an EMBL/GenBank/DDBJ whole genome shotgun (WGS) entry which is preliminary data.</text>
</comment>
<protein>
    <submittedName>
        <fullName evidence="9">Uncharacterized protein</fullName>
    </submittedName>
</protein>
<dbReference type="PROSITE" id="PS50002">
    <property type="entry name" value="SH3"/>
    <property type="match status" value="1"/>
</dbReference>
<dbReference type="SMART" id="SM00229">
    <property type="entry name" value="RasGEFN"/>
    <property type="match status" value="1"/>
</dbReference>
<dbReference type="Gene3D" id="1.20.870.10">
    <property type="entry name" value="Son of sevenless (SoS) protein Chain: S domain 1"/>
    <property type="match status" value="1"/>
</dbReference>
<evidence type="ECO:0000259" key="8">
    <source>
        <dbReference type="PROSITE" id="PS50212"/>
    </source>
</evidence>
<feature type="region of interest" description="Disordered" evidence="5">
    <location>
        <begin position="853"/>
        <end position="991"/>
    </location>
</feature>
<gene>
    <name evidence="9" type="ORF">QBC40DRAFT_298747</name>
</gene>
<evidence type="ECO:0000259" key="7">
    <source>
        <dbReference type="PROSITE" id="PS50009"/>
    </source>
</evidence>
<evidence type="ECO:0000256" key="4">
    <source>
        <dbReference type="PROSITE-ProRule" id="PRU00192"/>
    </source>
</evidence>
<feature type="region of interest" description="Disordered" evidence="5">
    <location>
        <begin position="535"/>
        <end position="580"/>
    </location>
</feature>
<dbReference type="InterPro" id="IPR036028">
    <property type="entry name" value="SH3-like_dom_sf"/>
</dbReference>
<dbReference type="Proteomes" id="UP001303160">
    <property type="component" value="Unassembled WGS sequence"/>
</dbReference>
<accession>A0AAN6XD55</accession>
<dbReference type="InterPro" id="IPR008937">
    <property type="entry name" value="Ras-like_GEF"/>
</dbReference>
<reference evidence="9" key="2">
    <citation type="submission" date="2023-05" db="EMBL/GenBank/DDBJ databases">
        <authorList>
            <consortium name="Lawrence Berkeley National Laboratory"/>
            <person name="Steindorff A."/>
            <person name="Hensen N."/>
            <person name="Bonometti L."/>
            <person name="Westerberg I."/>
            <person name="Brannstrom I.O."/>
            <person name="Guillou S."/>
            <person name="Cros-Aarteil S."/>
            <person name="Calhoun S."/>
            <person name="Haridas S."/>
            <person name="Kuo A."/>
            <person name="Mondo S."/>
            <person name="Pangilinan J."/>
            <person name="Riley R."/>
            <person name="Labutti K."/>
            <person name="Andreopoulos B."/>
            <person name="Lipzen A."/>
            <person name="Chen C."/>
            <person name="Yanf M."/>
            <person name="Daum C."/>
            <person name="Ng V."/>
            <person name="Clum A."/>
            <person name="Ohm R."/>
            <person name="Martin F."/>
            <person name="Silar P."/>
            <person name="Natvig D."/>
            <person name="Lalanne C."/>
            <person name="Gautier V."/>
            <person name="Ament-Velasquez S.L."/>
            <person name="Kruys A."/>
            <person name="Hutchinson M.I."/>
            <person name="Powell A.J."/>
            <person name="Barry K."/>
            <person name="Miller A.N."/>
            <person name="Grigoriev I.V."/>
            <person name="Debuchy R."/>
            <person name="Gladieux P."/>
            <person name="Thoren M.H."/>
            <person name="Johannesson H."/>
        </authorList>
    </citation>
    <scope>NUCLEOTIDE SEQUENCE</scope>
    <source>
        <strain evidence="9">CBS 315.58</strain>
    </source>
</reference>
<keyword evidence="1 4" id="KW-0728">SH3 domain</keyword>
<dbReference type="SUPFAM" id="SSF50044">
    <property type="entry name" value="SH3-domain"/>
    <property type="match status" value="1"/>
</dbReference>
<feature type="domain" description="Ras-GEF" evidence="7">
    <location>
        <begin position="1191"/>
        <end position="1434"/>
    </location>
</feature>
<feature type="region of interest" description="Disordered" evidence="5">
    <location>
        <begin position="286"/>
        <end position="314"/>
    </location>
</feature>
<dbReference type="EMBL" id="MU863951">
    <property type="protein sequence ID" value="KAK4198116.1"/>
    <property type="molecule type" value="Genomic_DNA"/>
</dbReference>
<sequence>MPSNELGAKSALLGSGCNHGNVEVLPELALTRGSHSWVPSRPHRTRPRSVLVEQDIYTGGSTTVYGGSVPPTGNIATKNIADEPCQGASLEREVESRTLAAARGPRAGETATDRQRGRQTICSFSSSPGLDLSGFHLFITSATKQAAAAETAAGNAYSCGRSLPDAICVITQSQFRYPNFGIIIDVRYDNEVHVRTDLNSRPDLSPSPCREHCRIPPTRPGDFFFSFFFSSQPGLAGQNKQKKWTCAYAFSPPSPTAMAMLNSQPARSSLQVAPLAIQKTCGNGASLADSSDPYSQSQITPPATPNGSQEDLHTQAQDHLEMEVEMPSEPPVFHNFLRAFYPFQPENIVTDSTVTLPLAEGDVVLVHSIHTNGWADGTLLVNGARGWLPTNYCEAYDPDEMRSLLKALLNFWDMMRATCGNDSEMFGNQEFMKGIIAGVRYLLERTHCLTRESPLVQEYDALRRNRKSLLSELSCLVKTARRLHDAQRMTNPENINEVVDEMILRAFKIVTKGVRFLDVLEEERRPLVPTIAAITTPAEDTQVPPTPPAESSHFGAGYGPAADAGSRAEDDGEAAGREQYAASDVAQGLASAGNRLSSVCAQNTNARRLSQAGPLQVHRPSSTLSHRLSIAGPSCLARPQNLVSEKLNACHDSFLSHLGSFIGRLHLQSQSRPSLALAVKQSATSGGQLLVVVDVVCTQNSAVIDVLEQSRAAMYDRIQELVHTAREILANPTSDLEEDVIIPQDNGRLLGAATGCVKATGECVAKTKWVIERIGDFEFEFDNGSLGVNFDLSALALVREEKDSRYCPSESASMAESTVSETPTASTAISITSSAPVPSVILAIDKPLPDVPQVTSPITEHPVSHPLLAGSRPQSLPVRDRASSVVQSVSSTRTDLPPLPRISTASLPMDTYSPLEPSSTNGSDFRSFRSESMTASSSGSGSTYLSRDSESSILSQTSTRATTPDSAQAPRNQPSLSDLSTAETASHAEEVDDVESKLLEKTFAHELVFNKEGQVTGGSLPALVERLTTHESTPDAIFVSTFYLTFRLFCTPTALTQALVERFDYVGESSTIAAPVRLRTYNVFKGWLESHWREETDREALVLIKEFAEVKLAAILPSAAKRLLDLAEKVSVANGALVPRFVSSMGKSGATGAHYIPVDTPLPAPVMTRAQSNALGSWKAGGSCPSILDFDPLEIARQLTIKQMSLFCSILPEELLGSKWTKLNGAATPNVKAMTAFTTGLSNLVADTILQYDEVKKRALVIKHWIKIASQCSSLHNYDAVMAITCALTDTSIKRLKMTWDTVSAKRKEMLRSLQSTVDINQNYKALRARLHDRVPPCLPFLGMFLTDLTFVDVGNPPTKTSDTGLVVINFDKHTRTAKSIGELQRFQIPYRLTELPDLQEWLSSQIDRVREKDKAGANAQASHYRKSLLLEPREVQQLRTPVEPPTPAATGSGMFAWMRSNSATSTVTQGLSPPI</sequence>
<dbReference type="InterPro" id="IPR023578">
    <property type="entry name" value="Ras_GEF_dom_sf"/>
</dbReference>
<dbReference type="Gene3D" id="1.10.840.10">
    <property type="entry name" value="Ras guanine-nucleotide exchange factors catalytic domain"/>
    <property type="match status" value="1"/>
</dbReference>
<dbReference type="PROSITE" id="PS50212">
    <property type="entry name" value="RASGEF_NTER"/>
    <property type="match status" value="1"/>
</dbReference>
<dbReference type="Gene3D" id="2.30.30.40">
    <property type="entry name" value="SH3 Domains"/>
    <property type="match status" value="1"/>
</dbReference>
<dbReference type="SUPFAM" id="SSF48366">
    <property type="entry name" value="Ras GEF"/>
    <property type="match status" value="1"/>
</dbReference>
<feature type="domain" description="N-terminal Ras-GEF" evidence="8">
    <location>
        <begin position="1011"/>
        <end position="1131"/>
    </location>
</feature>
<feature type="compositionally biased region" description="Low complexity" evidence="5">
    <location>
        <begin position="930"/>
        <end position="946"/>
    </location>
</feature>
<feature type="compositionally biased region" description="Polar residues" evidence="5">
    <location>
        <begin position="951"/>
        <end position="984"/>
    </location>
</feature>